<evidence type="ECO:0000256" key="1">
    <source>
        <dbReference type="SAM" id="Phobius"/>
    </source>
</evidence>
<sequence length="185" mass="20834">MARQQAQNTGQEELRRRGRSNLTWILLVLTCLVVLAGPTMVVLFLGMLPTVVALIIDRTKQKSTTFCVGSVNFIGVFPFIMTLWTDINTFDAAILTVSDIFNLLVMYSAAAFGWFLFLTMPPIISSFVIVLQQRKVAQLRGEQKDLIEEWGTEVASIVEMRKTAKQEQHMEHGVEGTGHHRGHRT</sequence>
<keyword evidence="3" id="KW-1185">Reference proteome</keyword>
<gene>
    <name evidence="2" type="ORF">BEN30_06770</name>
</gene>
<comment type="caution">
    <text evidence="2">The sequence shown here is derived from an EMBL/GenBank/DDBJ whole genome shotgun (WGS) entry which is preliminary data.</text>
</comment>
<organism evidence="2 3">
    <name type="scientific">Magnetovibrio blakemorei</name>
    <dbReference type="NCBI Taxonomy" id="28181"/>
    <lineage>
        <taxon>Bacteria</taxon>
        <taxon>Pseudomonadati</taxon>
        <taxon>Pseudomonadota</taxon>
        <taxon>Alphaproteobacteria</taxon>
        <taxon>Rhodospirillales</taxon>
        <taxon>Magnetovibrionaceae</taxon>
        <taxon>Magnetovibrio</taxon>
    </lineage>
</organism>
<reference evidence="3" key="1">
    <citation type="submission" date="2016-07" db="EMBL/GenBank/DDBJ databases">
        <authorList>
            <person name="Florea S."/>
            <person name="Webb J.S."/>
            <person name="Jaromczyk J."/>
            <person name="Schardl C.L."/>
        </authorList>
    </citation>
    <scope>NUCLEOTIDE SEQUENCE [LARGE SCALE GENOMIC DNA]</scope>
    <source>
        <strain evidence="3">MV-1</strain>
    </source>
</reference>
<feature type="transmembrane region" description="Helical" evidence="1">
    <location>
        <begin position="63"/>
        <end position="84"/>
    </location>
</feature>
<proteinExistence type="predicted"/>
<feature type="transmembrane region" description="Helical" evidence="1">
    <location>
        <begin position="104"/>
        <end position="131"/>
    </location>
</feature>
<feature type="transmembrane region" description="Helical" evidence="1">
    <location>
        <begin position="24"/>
        <end position="56"/>
    </location>
</feature>
<dbReference type="Proteomes" id="UP000095347">
    <property type="component" value="Unassembled WGS sequence"/>
</dbReference>
<dbReference type="OrthoDB" id="7357449at2"/>
<accession>A0A1E5Q9G9</accession>
<name>A0A1E5Q9G9_9PROT</name>
<dbReference type="RefSeq" id="WP_069957298.1">
    <property type="nucleotide sequence ID" value="NZ_MCGG01000016.1"/>
</dbReference>
<keyword evidence="1" id="KW-0472">Membrane</keyword>
<keyword evidence="1" id="KW-1133">Transmembrane helix</keyword>
<dbReference type="STRING" id="28181.BEN30_06770"/>
<keyword evidence="1" id="KW-0812">Transmembrane</keyword>
<evidence type="ECO:0000313" key="3">
    <source>
        <dbReference type="Proteomes" id="UP000095347"/>
    </source>
</evidence>
<evidence type="ECO:0000313" key="2">
    <source>
        <dbReference type="EMBL" id="OEJ68220.1"/>
    </source>
</evidence>
<dbReference type="AlphaFoldDB" id="A0A1E5Q9G9"/>
<dbReference type="EMBL" id="MCGG01000016">
    <property type="protein sequence ID" value="OEJ68220.1"/>
    <property type="molecule type" value="Genomic_DNA"/>
</dbReference>
<protein>
    <submittedName>
        <fullName evidence="2">Uncharacterized protein</fullName>
    </submittedName>
</protein>